<accession>A0A2N5RWN2</accession>
<sequence length="107" mass="12063">MEPINIPKRILNYDDETLKKEIENDAFKRYAQTSKPLQVDTVLNLIRGRNTFLLAATGFGKSRIPEIFTSNISASRSSIVEGKPLEGHFLRQSTTLSSLLDVNVLRN</sequence>
<dbReference type="Proteomes" id="UP000235388">
    <property type="component" value="Unassembled WGS sequence"/>
</dbReference>
<reference evidence="1 2" key="1">
    <citation type="submission" date="2017-11" db="EMBL/GenBank/DDBJ databases">
        <title>De novo assembly and phasing of dikaryotic genomes from two isolates of Puccinia coronata f. sp. avenae, the causal agent of oat crown rust.</title>
        <authorList>
            <person name="Miller M.E."/>
            <person name="Zhang Y."/>
            <person name="Omidvar V."/>
            <person name="Sperschneider J."/>
            <person name="Schwessinger B."/>
            <person name="Raley C."/>
            <person name="Palmer J.M."/>
            <person name="Garnica D."/>
            <person name="Upadhyaya N."/>
            <person name="Rathjen J."/>
            <person name="Taylor J.M."/>
            <person name="Park R.F."/>
            <person name="Dodds P.N."/>
            <person name="Hirsch C.D."/>
            <person name="Kianian S.F."/>
            <person name="Figueroa M."/>
        </authorList>
    </citation>
    <scope>NUCLEOTIDE SEQUENCE [LARGE SCALE GENOMIC DNA]</scope>
    <source>
        <strain evidence="1">12NC29</strain>
    </source>
</reference>
<comment type="caution">
    <text evidence="1">The sequence shown here is derived from an EMBL/GenBank/DDBJ whole genome shotgun (WGS) entry which is preliminary data.</text>
</comment>
<evidence type="ECO:0000313" key="1">
    <source>
        <dbReference type="EMBL" id="PLW05411.1"/>
    </source>
</evidence>
<gene>
    <name evidence="1" type="ORF">PCANC_26970</name>
</gene>
<name>A0A2N5RWN2_9BASI</name>
<dbReference type="EMBL" id="PGCJ01001443">
    <property type="protein sequence ID" value="PLW05411.1"/>
    <property type="molecule type" value="Genomic_DNA"/>
</dbReference>
<dbReference type="AlphaFoldDB" id="A0A2N5RWN2"/>
<evidence type="ECO:0000313" key="2">
    <source>
        <dbReference type="Proteomes" id="UP000235388"/>
    </source>
</evidence>
<keyword evidence="2" id="KW-1185">Reference proteome</keyword>
<dbReference type="STRING" id="200324.A0A2N5RWN2"/>
<proteinExistence type="predicted"/>
<organism evidence="1 2">
    <name type="scientific">Puccinia coronata f. sp. avenae</name>
    <dbReference type="NCBI Taxonomy" id="200324"/>
    <lineage>
        <taxon>Eukaryota</taxon>
        <taxon>Fungi</taxon>
        <taxon>Dikarya</taxon>
        <taxon>Basidiomycota</taxon>
        <taxon>Pucciniomycotina</taxon>
        <taxon>Pucciniomycetes</taxon>
        <taxon>Pucciniales</taxon>
        <taxon>Pucciniaceae</taxon>
        <taxon>Puccinia</taxon>
    </lineage>
</organism>
<dbReference type="OrthoDB" id="2496459at2759"/>
<protein>
    <submittedName>
        <fullName evidence="1">Uncharacterized protein</fullName>
    </submittedName>
</protein>